<dbReference type="Proteomes" id="UP000278085">
    <property type="component" value="Unassembled WGS sequence"/>
</dbReference>
<dbReference type="SUPFAM" id="SSF69255">
    <property type="entry name" value="gp5 N-terminal domain-like"/>
    <property type="match status" value="1"/>
</dbReference>
<dbReference type="NCBIfam" id="TIGR01646">
    <property type="entry name" value="vgr_GE"/>
    <property type="match status" value="1"/>
</dbReference>
<proteinExistence type="inferred from homology"/>
<dbReference type="Gene3D" id="2.40.50.230">
    <property type="entry name" value="Gp5 N-terminal domain"/>
    <property type="match status" value="1"/>
</dbReference>
<dbReference type="NCBIfam" id="TIGR03361">
    <property type="entry name" value="VI_Rhs_Vgr"/>
    <property type="match status" value="1"/>
</dbReference>
<evidence type="ECO:0000256" key="1">
    <source>
        <dbReference type="ARBA" id="ARBA00005558"/>
    </source>
</evidence>
<evidence type="ECO:0000313" key="6">
    <source>
        <dbReference type="EMBL" id="RSZ59628.1"/>
    </source>
</evidence>
<reference evidence="6 7" key="1">
    <citation type="submission" date="2018-12" db="EMBL/GenBank/DDBJ databases">
        <authorList>
            <person name="Yang E."/>
        </authorList>
    </citation>
    <scope>NUCLEOTIDE SEQUENCE [LARGE SCALE GENOMIC DNA]</scope>
    <source>
        <strain evidence="6 7">SOD</strain>
    </source>
</reference>
<dbReference type="EMBL" id="RXLQ01000003">
    <property type="protein sequence ID" value="RSZ59628.1"/>
    <property type="molecule type" value="Genomic_DNA"/>
</dbReference>
<feature type="domain" description="Gp5/Type VI secretion system Vgr protein OB-fold" evidence="3">
    <location>
        <begin position="482"/>
        <end position="534"/>
    </location>
</feature>
<dbReference type="InterPro" id="IPR028244">
    <property type="entry name" value="T6SS_Rhs_Vgr_dom"/>
</dbReference>
<dbReference type="Gene3D" id="3.55.50.10">
    <property type="entry name" value="Baseplate protein-like domains"/>
    <property type="match status" value="1"/>
</dbReference>
<dbReference type="RefSeq" id="WP_126072990.1">
    <property type="nucleotide sequence ID" value="NZ_CP051166.1"/>
</dbReference>
<comment type="similarity">
    <text evidence="1">Belongs to the VgrG protein family.</text>
</comment>
<sequence length="999" mass="106678">MLKQAAALLSSFTQTTRLLRLTTPLGANTLLAECVRGEETISAGFGFTISALSTDAGIELRSLLGQPALLELLTVDGAQPRPFHGHLTTVELTGANGGLARYTLTLQPWSVFLAQGRDSRVFQDMTVCDILDAVFSSFQGMGTLAPAWRFDIAERAVYPLRSLTTQYQESDLAFAERLMHEEGLFYFFEHEGDAASPTLGRHVMVVADHNGAFKANAQAIVRFTQPGAVMREDSLDRWRSELTLQASAVELSSWDYRTLDTRPVAAARVQAADGRLVSRDVPGAYAYASRDQGQRIARNHLQALDVQREKFTGAGTVRTLAPGTTFTLAGQAVHDNEGERTFAIVRTVHLMHNNLSADLQGELHRQLGQATLADSIDAEQEHSLHAVGTAMGQRPLYRNRIDAIYASLPFRASGTDGHGQLLHPRPSVRGQQSAIVVGPPGAVIHTDRDHRVKVQFHWQRGVNSHSRMPHPRPDGHSGAPADDQAGTWVRVATPLAPVAGTNWGSNALPRVGQEVLVDFLEGNIDRPVIIGALYNGQGQLDAQNNQVSHGAGAATGNASAWFPGQAAAHAHAAVLSGIKSQAMQSSQAGAGAYSQLVFDDTPDQARVALQRHAGAHQGTAELNLGHLRHQTDNQRLAPAGFGAELKTEHSVSLRAGRGMLLTSDAQRGGHGDQLDSTAARAQLVRAQDVQQSLAEAAQKHNARLTDSQDKPEPAPEELPAIMAMVDSIAVLDSTDSTSLAPSDAYGTAGGQGKVSAYSETHLQLSSPVGIAATTPANAILSSLGTSSLEAGQDIDIAVQGNYLHAVQDGISLFTYGKVRNNDKPHQETGIRLHTASGKVSTQSQSDETRITASKDITVSSTAATVTVAASSHALMSAAGAFMKFEGSDILLHGPGTISFTAGLKDLTGPGGIALNLPVFPNSEHAFAQSFKLLDDDGQPLKDQNYTIFTSDDQEIRGKTDNAGMTAQVDTANPESTYILFDRDLRWECEDDGDDDALTC</sequence>
<dbReference type="Pfam" id="PF04717">
    <property type="entry name" value="Phage_base_V"/>
    <property type="match status" value="1"/>
</dbReference>
<comment type="caution">
    <text evidence="6">The sequence shown here is derived from an EMBL/GenBank/DDBJ whole genome shotgun (WGS) entry which is preliminary data.</text>
</comment>
<dbReference type="Pfam" id="PF13296">
    <property type="entry name" value="T6SS_Vgr"/>
    <property type="match status" value="1"/>
</dbReference>
<evidence type="ECO:0000259" key="4">
    <source>
        <dbReference type="Pfam" id="PF10106"/>
    </source>
</evidence>
<dbReference type="InterPro" id="IPR037026">
    <property type="entry name" value="Vgr_OB-fold_dom_sf"/>
</dbReference>
<dbReference type="Pfam" id="PF10106">
    <property type="entry name" value="DUF2345"/>
    <property type="match status" value="1"/>
</dbReference>
<dbReference type="Gene3D" id="2.30.110.50">
    <property type="match status" value="1"/>
</dbReference>
<feature type="domain" description="Putative type VI secretion system Rhs element associated Vgr" evidence="5">
    <location>
        <begin position="590"/>
        <end position="697"/>
    </location>
</feature>
<evidence type="ECO:0000259" key="3">
    <source>
        <dbReference type="Pfam" id="PF04717"/>
    </source>
</evidence>
<dbReference type="Pfam" id="PF05954">
    <property type="entry name" value="Phage_GPD"/>
    <property type="match status" value="1"/>
</dbReference>
<dbReference type="Gene3D" id="4.10.220.110">
    <property type="match status" value="1"/>
</dbReference>
<name>A0A430HQ33_9BURK</name>
<dbReference type="InterPro" id="IPR017847">
    <property type="entry name" value="T6SS_RhsGE_Vgr_subset"/>
</dbReference>
<dbReference type="SUPFAM" id="SSF69279">
    <property type="entry name" value="Phage tail proteins"/>
    <property type="match status" value="2"/>
</dbReference>
<dbReference type="InterPro" id="IPR006533">
    <property type="entry name" value="T6SS_Vgr_RhsGE"/>
</dbReference>
<organism evidence="6 7">
    <name type="scientific">Massilia atriviolacea</name>
    <dbReference type="NCBI Taxonomy" id="2495579"/>
    <lineage>
        <taxon>Bacteria</taxon>
        <taxon>Pseudomonadati</taxon>
        <taxon>Pseudomonadota</taxon>
        <taxon>Betaproteobacteria</taxon>
        <taxon>Burkholderiales</taxon>
        <taxon>Oxalobacteraceae</taxon>
        <taxon>Telluria group</taxon>
        <taxon>Massilia</taxon>
    </lineage>
</organism>
<dbReference type="AlphaFoldDB" id="A0A430HQ33"/>
<feature type="domain" description="DUF2345" evidence="4">
    <location>
        <begin position="750"/>
        <end position="909"/>
    </location>
</feature>
<evidence type="ECO:0000256" key="2">
    <source>
        <dbReference type="SAM" id="MobiDB-lite"/>
    </source>
</evidence>
<feature type="region of interest" description="Disordered" evidence="2">
    <location>
        <begin position="462"/>
        <end position="482"/>
    </location>
</feature>
<gene>
    <name evidence="6" type="ORF">EJB06_05365</name>
</gene>
<protein>
    <submittedName>
        <fullName evidence="6">Type VI secretion system tip protein VgrG</fullName>
    </submittedName>
</protein>
<dbReference type="InterPro" id="IPR018769">
    <property type="entry name" value="VgrG2_DUF2345"/>
</dbReference>
<evidence type="ECO:0000313" key="7">
    <source>
        <dbReference type="Proteomes" id="UP000278085"/>
    </source>
</evidence>
<dbReference type="InterPro" id="IPR006531">
    <property type="entry name" value="Gp5/Vgr_OB"/>
</dbReference>
<dbReference type="OrthoDB" id="1907165at2"/>
<keyword evidence="7" id="KW-1185">Reference proteome</keyword>
<evidence type="ECO:0000259" key="5">
    <source>
        <dbReference type="Pfam" id="PF13296"/>
    </source>
</evidence>
<accession>A0A430HQ33</accession>